<dbReference type="CDD" id="cd06171">
    <property type="entry name" value="Sigma70_r4"/>
    <property type="match status" value="1"/>
</dbReference>
<dbReference type="InterPro" id="IPR039425">
    <property type="entry name" value="RNA_pol_sigma-70-like"/>
</dbReference>
<dbReference type="NCBIfam" id="TIGR02937">
    <property type="entry name" value="sigma70-ECF"/>
    <property type="match status" value="1"/>
</dbReference>
<reference evidence="9" key="1">
    <citation type="submission" date="2017-06" db="EMBL/GenBank/DDBJ databases">
        <authorList>
            <person name="Varghese N."/>
            <person name="Submissions S."/>
        </authorList>
    </citation>
    <scope>NUCLEOTIDE SEQUENCE [LARGE SCALE GENOMIC DNA]</scope>
    <source>
        <strain evidence="9">LNB2</strain>
    </source>
</reference>
<dbReference type="AlphaFoldDB" id="A0A239FZK2"/>
<dbReference type="Pfam" id="PF04542">
    <property type="entry name" value="Sigma70_r2"/>
    <property type="match status" value="1"/>
</dbReference>
<evidence type="ECO:0000313" key="9">
    <source>
        <dbReference type="Proteomes" id="UP000198281"/>
    </source>
</evidence>
<name>A0A239FZK2_9SPHN</name>
<dbReference type="RefSeq" id="WP_089219703.1">
    <property type="nucleotide sequence ID" value="NZ_FZOS01000010.1"/>
</dbReference>
<dbReference type="Gene3D" id="1.10.10.10">
    <property type="entry name" value="Winged helix-like DNA-binding domain superfamily/Winged helix DNA-binding domain"/>
    <property type="match status" value="1"/>
</dbReference>
<comment type="similarity">
    <text evidence="1">Belongs to the sigma-70 factor family. ECF subfamily.</text>
</comment>
<dbReference type="InterPro" id="IPR014284">
    <property type="entry name" value="RNA_pol_sigma-70_dom"/>
</dbReference>
<evidence type="ECO:0000256" key="4">
    <source>
        <dbReference type="ARBA" id="ARBA00023125"/>
    </source>
</evidence>
<keyword evidence="2" id="KW-0805">Transcription regulation</keyword>
<proteinExistence type="inferred from homology"/>
<evidence type="ECO:0000256" key="1">
    <source>
        <dbReference type="ARBA" id="ARBA00010641"/>
    </source>
</evidence>
<evidence type="ECO:0000313" key="8">
    <source>
        <dbReference type="EMBL" id="SNS62165.1"/>
    </source>
</evidence>
<dbReference type="GO" id="GO:0006352">
    <property type="term" value="P:DNA-templated transcription initiation"/>
    <property type="evidence" value="ECO:0007669"/>
    <property type="project" value="InterPro"/>
</dbReference>
<keyword evidence="9" id="KW-1185">Reference proteome</keyword>
<evidence type="ECO:0000256" key="5">
    <source>
        <dbReference type="ARBA" id="ARBA00023163"/>
    </source>
</evidence>
<dbReference type="Gene3D" id="1.10.1740.10">
    <property type="match status" value="1"/>
</dbReference>
<evidence type="ECO:0000256" key="3">
    <source>
        <dbReference type="ARBA" id="ARBA00023082"/>
    </source>
</evidence>
<dbReference type="InterPro" id="IPR036388">
    <property type="entry name" value="WH-like_DNA-bd_sf"/>
</dbReference>
<dbReference type="InterPro" id="IPR007627">
    <property type="entry name" value="RNA_pol_sigma70_r2"/>
</dbReference>
<dbReference type="GO" id="GO:0016987">
    <property type="term" value="F:sigma factor activity"/>
    <property type="evidence" value="ECO:0007669"/>
    <property type="project" value="UniProtKB-KW"/>
</dbReference>
<dbReference type="InterPro" id="IPR013325">
    <property type="entry name" value="RNA_pol_sigma_r2"/>
</dbReference>
<dbReference type="OrthoDB" id="7041663at2"/>
<dbReference type="PANTHER" id="PTHR43133">
    <property type="entry name" value="RNA POLYMERASE ECF-TYPE SIGMA FACTO"/>
    <property type="match status" value="1"/>
</dbReference>
<dbReference type="InterPro" id="IPR013324">
    <property type="entry name" value="RNA_pol_sigma_r3/r4-like"/>
</dbReference>
<dbReference type="Proteomes" id="UP000198281">
    <property type="component" value="Unassembled WGS sequence"/>
</dbReference>
<gene>
    <name evidence="8" type="ORF">SAMN06295912_110111</name>
</gene>
<organism evidence="8 9">
    <name type="scientific">Edaphosphingomonas laterariae</name>
    <dbReference type="NCBI Taxonomy" id="861865"/>
    <lineage>
        <taxon>Bacteria</taxon>
        <taxon>Pseudomonadati</taxon>
        <taxon>Pseudomonadota</taxon>
        <taxon>Alphaproteobacteria</taxon>
        <taxon>Sphingomonadales</taxon>
        <taxon>Rhizorhabdaceae</taxon>
        <taxon>Edaphosphingomonas</taxon>
    </lineage>
</organism>
<keyword evidence="5" id="KW-0804">Transcription</keyword>
<dbReference type="SUPFAM" id="SSF88659">
    <property type="entry name" value="Sigma3 and sigma4 domains of RNA polymerase sigma factors"/>
    <property type="match status" value="1"/>
</dbReference>
<feature type="domain" description="RNA polymerase sigma factor 70 region 4 type 2" evidence="7">
    <location>
        <begin position="131"/>
        <end position="181"/>
    </location>
</feature>
<dbReference type="InterPro" id="IPR013249">
    <property type="entry name" value="RNA_pol_sigma70_r4_t2"/>
</dbReference>
<dbReference type="GO" id="GO:0003677">
    <property type="term" value="F:DNA binding"/>
    <property type="evidence" value="ECO:0007669"/>
    <property type="project" value="UniProtKB-KW"/>
</dbReference>
<keyword evidence="4" id="KW-0238">DNA-binding</keyword>
<evidence type="ECO:0000256" key="2">
    <source>
        <dbReference type="ARBA" id="ARBA00023015"/>
    </source>
</evidence>
<dbReference type="EMBL" id="FZOS01000010">
    <property type="protein sequence ID" value="SNS62165.1"/>
    <property type="molecule type" value="Genomic_DNA"/>
</dbReference>
<feature type="domain" description="RNA polymerase sigma-70 region 2" evidence="6">
    <location>
        <begin position="28"/>
        <end position="93"/>
    </location>
</feature>
<dbReference type="PANTHER" id="PTHR43133:SF8">
    <property type="entry name" value="RNA POLYMERASE SIGMA FACTOR HI_1459-RELATED"/>
    <property type="match status" value="1"/>
</dbReference>
<dbReference type="Pfam" id="PF08281">
    <property type="entry name" value="Sigma70_r4_2"/>
    <property type="match status" value="1"/>
</dbReference>
<sequence length="187" mass="20813">MTPDLADCSDGELAALALGGRQAAYGELMRRHRDAVYRLVRGNIGDADEALDVTQNSFVAAFSALARYDRSRPFRLWIARIALNKCHDWARRRIVRKFLTFAAPISSAEQIADTAVPIDVALADRAELARAARAIAQLPASLKEPLILRTIEGLSQAETADVLRISEKAVETRLYRARKKLEEILRD</sequence>
<accession>A0A239FZK2</accession>
<dbReference type="SUPFAM" id="SSF88946">
    <property type="entry name" value="Sigma2 domain of RNA polymerase sigma factors"/>
    <property type="match status" value="1"/>
</dbReference>
<protein>
    <submittedName>
        <fullName evidence="8">RNA polymerase sigma-70 factor, ECF subfamily</fullName>
    </submittedName>
</protein>
<evidence type="ECO:0000259" key="6">
    <source>
        <dbReference type="Pfam" id="PF04542"/>
    </source>
</evidence>
<evidence type="ECO:0000259" key="7">
    <source>
        <dbReference type="Pfam" id="PF08281"/>
    </source>
</evidence>
<keyword evidence="3" id="KW-0731">Sigma factor</keyword>